<feature type="domain" description="RNA-binding S4" evidence="4">
    <location>
        <begin position="18"/>
        <end position="88"/>
    </location>
</feature>
<dbReference type="InterPro" id="IPR036986">
    <property type="entry name" value="S4_RNA-bd_sf"/>
</dbReference>
<dbReference type="InterPro" id="IPR002942">
    <property type="entry name" value="S4_RNA-bd"/>
</dbReference>
<keyword evidence="5" id="KW-0489">Methyltransferase</keyword>
<dbReference type="Pfam" id="PF01728">
    <property type="entry name" value="FtsJ"/>
    <property type="match status" value="1"/>
</dbReference>
<dbReference type="SUPFAM" id="SSF55174">
    <property type="entry name" value="Alpha-L RNA-binding motif"/>
    <property type="match status" value="1"/>
</dbReference>
<dbReference type="SMART" id="SM00363">
    <property type="entry name" value="S4"/>
    <property type="match status" value="1"/>
</dbReference>
<reference evidence="5 6" key="1">
    <citation type="submission" date="2018-11" db="EMBL/GenBank/DDBJ databases">
        <title>Genomic Encyclopedia of Type Strains, Phase IV (KMG-IV): sequencing the most valuable type-strain genomes for metagenomic binning, comparative biology and taxonomic classification.</title>
        <authorList>
            <person name="Goeker M."/>
        </authorList>
    </citation>
    <scope>NUCLEOTIDE SEQUENCE [LARGE SCALE GENOMIC DNA]</scope>
    <source>
        <strain evidence="5 6">DSM 16974</strain>
    </source>
</reference>
<dbReference type="PIRSF" id="PIRSF005578">
    <property type="entry name" value="TlyA"/>
    <property type="match status" value="1"/>
</dbReference>
<dbReference type="CDD" id="cd00165">
    <property type="entry name" value="S4"/>
    <property type="match status" value="1"/>
</dbReference>
<dbReference type="InterPro" id="IPR002877">
    <property type="entry name" value="RNA_MeTrfase_FtsJ_dom"/>
</dbReference>
<dbReference type="InterPro" id="IPR004538">
    <property type="entry name" value="Hemolysin_A/TlyA"/>
</dbReference>
<protein>
    <submittedName>
        <fullName evidence="5">23S rRNA (Cytidine1920-2'-O)/16S rRNA (Cytidine1409-2'-O)-methyltransferase</fullName>
    </submittedName>
</protein>
<dbReference type="Pfam" id="PF01479">
    <property type="entry name" value="S4"/>
    <property type="match status" value="1"/>
</dbReference>
<dbReference type="GO" id="GO:0008168">
    <property type="term" value="F:methyltransferase activity"/>
    <property type="evidence" value="ECO:0007669"/>
    <property type="project" value="UniProtKB-KW"/>
</dbReference>
<evidence type="ECO:0000313" key="5">
    <source>
        <dbReference type="EMBL" id="ROQ21814.1"/>
    </source>
</evidence>
<dbReference type="CDD" id="cd02440">
    <property type="entry name" value="AdoMet_MTases"/>
    <property type="match status" value="1"/>
</dbReference>
<dbReference type="EMBL" id="RJUK01000001">
    <property type="protein sequence ID" value="ROQ21814.1"/>
    <property type="molecule type" value="Genomic_DNA"/>
</dbReference>
<keyword evidence="5" id="KW-0808">Transferase</keyword>
<dbReference type="Gene3D" id="3.40.50.150">
    <property type="entry name" value="Vaccinia Virus protein VP39"/>
    <property type="match status" value="1"/>
</dbReference>
<keyword evidence="1 3" id="KW-0694">RNA-binding</keyword>
<evidence type="ECO:0000256" key="2">
    <source>
        <dbReference type="ARBA" id="ARBA00029460"/>
    </source>
</evidence>
<accession>A0A3N1NPW6</accession>
<organism evidence="5 6">
    <name type="scientific">Marinimicrobium koreense</name>
    <dbReference type="NCBI Taxonomy" id="306545"/>
    <lineage>
        <taxon>Bacteria</taxon>
        <taxon>Pseudomonadati</taxon>
        <taxon>Pseudomonadota</taxon>
        <taxon>Gammaproteobacteria</taxon>
        <taxon>Cellvibrionales</taxon>
        <taxon>Cellvibrionaceae</taxon>
        <taxon>Marinimicrobium</taxon>
    </lineage>
</organism>
<evidence type="ECO:0000256" key="3">
    <source>
        <dbReference type="PROSITE-ProRule" id="PRU00182"/>
    </source>
</evidence>
<comment type="similarity">
    <text evidence="2">Belongs to the TlyA family.</text>
</comment>
<dbReference type="InterPro" id="IPR047048">
    <property type="entry name" value="TlyA"/>
</dbReference>
<dbReference type="AlphaFoldDB" id="A0A3N1NPW6"/>
<dbReference type="PANTHER" id="PTHR32319">
    <property type="entry name" value="BACTERIAL HEMOLYSIN-LIKE PROTEIN"/>
    <property type="match status" value="1"/>
</dbReference>
<evidence type="ECO:0000256" key="1">
    <source>
        <dbReference type="ARBA" id="ARBA00022884"/>
    </source>
</evidence>
<dbReference type="Proteomes" id="UP000273643">
    <property type="component" value="Unassembled WGS sequence"/>
</dbReference>
<comment type="caution">
    <text evidence="5">The sequence shown here is derived from an EMBL/GenBank/DDBJ whole genome shotgun (WGS) entry which is preliminary data.</text>
</comment>
<dbReference type="GO" id="GO:0032259">
    <property type="term" value="P:methylation"/>
    <property type="evidence" value="ECO:0007669"/>
    <property type="project" value="UniProtKB-KW"/>
</dbReference>
<dbReference type="PROSITE" id="PS50889">
    <property type="entry name" value="S4"/>
    <property type="match status" value="1"/>
</dbReference>
<proteinExistence type="inferred from homology"/>
<dbReference type="InterPro" id="IPR029063">
    <property type="entry name" value="SAM-dependent_MTases_sf"/>
</dbReference>
<dbReference type="GO" id="GO:0003723">
    <property type="term" value="F:RNA binding"/>
    <property type="evidence" value="ECO:0007669"/>
    <property type="project" value="UniProtKB-KW"/>
</dbReference>
<evidence type="ECO:0000259" key="4">
    <source>
        <dbReference type="SMART" id="SM00363"/>
    </source>
</evidence>
<evidence type="ECO:0000313" key="6">
    <source>
        <dbReference type="Proteomes" id="UP000273643"/>
    </source>
</evidence>
<keyword evidence="6" id="KW-1185">Reference proteome</keyword>
<name>A0A3N1NPW6_9GAMM</name>
<dbReference type="PANTHER" id="PTHR32319:SF0">
    <property type="entry name" value="BACTERIAL HEMOLYSIN-LIKE PROTEIN"/>
    <property type="match status" value="1"/>
</dbReference>
<dbReference type="Gene3D" id="3.10.290.10">
    <property type="entry name" value="RNA-binding S4 domain"/>
    <property type="match status" value="1"/>
</dbReference>
<gene>
    <name evidence="5" type="ORF">EDC38_2442</name>
</gene>
<sequence>MVSLHLPKNLPAKGNNVERLDKALVSRGLADTRSQAQRMIEAGRVRCRVGNEWQVLNKASAKVSEDQVLDVEPGDEDQFASRGGLKLRGALAQSGLNPEGWVALDVGQSTGGFTDCLLQAGAARVVGVDVGRDQLVPALRAHPKVVYFEGINARDLPRDTLLAEAPEGFDLIVMDVSFISQTLILPGLPALLKPGGQLLSLVKPQFEVGKAGIGKGGIVRDDRLYAEVEQRIRAQCDTLGLTVNTWFASPIKGGEGNREFFISATKTPGEF</sequence>
<dbReference type="SUPFAM" id="SSF53335">
    <property type="entry name" value="S-adenosyl-L-methionine-dependent methyltransferases"/>
    <property type="match status" value="1"/>
</dbReference>